<evidence type="ECO:0000259" key="1">
    <source>
        <dbReference type="Pfam" id="PF12728"/>
    </source>
</evidence>
<dbReference type="GO" id="GO:0003677">
    <property type="term" value="F:DNA binding"/>
    <property type="evidence" value="ECO:0007669"/>
    <property type="project" value="InterPro"/>
</dbReference>
<dbReference type="NCBIfam" id="TIGR01764">
    <property type="entry name" value="excise"/>
    <property type="match status" value="1"/>
</dbReference>
<organism evidence="2 3">
    <name type="scientific">Sphingobium indicum (strain DSM 16412 / CCM 7286 / MTCC 6364 / B90A)</name>
    <dbReference type="NCBI Taxonomy" id="861109"/>
    <lineage>
        <taxon>Bacteria</taxon>
        <taxon>Pseudomonadati</taxon>
        <taxon>Pseudomonadota</taxon>
        <taxon>Alphaproteobacteria</taxon>
        <taxon>Sphingomonadales</taxon>
        <taxon>Sphingomonadaceae</taxon>
        <taxon>Sphingobium</taxon>
    </lineage>
</organism>
<evidence type="ECO:0000313" key="3">
    <source>
        <dbReference type="Proteomes" id="UP000004550"/>
    </source>
</evidence>
<protein>
    <submittedName>
        <fullName evidence="2">Excisionase</fullName>
    </submittedName>
</protein>
<dbReference type="Proteomes" id="UP000004550">
    <property type="component" value="Chromosome"/>
</dbReference>
<dbReference type="EMBL" id="CP013070">
    <property type="protein sequence ID" value="APL95352.1"/>
    <property type="molecule type" value="Genomic_DNA"/>
</dbReference>
<name>A0A1L5BRC7_SPHIB</name>
<dbReference type="RefSeq" id="WP_007687920.1">
    <property type="nucleotide sequence ID" value="NZ_CP013070.1"/>
</dbReference>
<dbReference type="Pfam" id="PF12728">
    <property type="entry name" value="HTH_17"/>
    <property type="match status" value="1"/>
</dbReference>
<proteinExistence type="predicted"/>
<reference evidence="2 3" key="1">
    <citation type="journal article" date="2012" name="J. Bacteriol.">
        <title>Genome sequence of Sphingobium indicum B90A, a hexachlorocyclohexane-degrading bacterium.</title>
        <authorList>
            <person name="Anand S."/>
            <person name="Sangwan N."/>
            <person name="Lata P."/>
            <person name="Kaur J."/>
            <person name="Dua A."/>
            <person name="Singh A.K."/>
            <person name="Verma M."/>
            <person name="Kaur J."/>
            <person name="Khurana J.P."/>
            <person name="Khurana P."/>
            <person name="Mathur S."/>
            <person name="Lal R."/>
        </authorList>
    </citation>
    <scope>NUCLEOTIDE SEQUENCE [LARGE SCALE GENOMIC DNA]</scope>
    <source>
        <strain evidence="3">DSM 16412 / CCM 7286 / MTCC 6364 / B90A</strain>
    </source>
</reference>
<evidence type="ECO:0000313" key="2">
    <source>
        <dbReference type="EMBL" id="APL95352.1"/>
    </source>
</evidence>
<dbReference type="Gene3D" id="3.90.105.50">
    <property type="match status" value="1"/>
</dbReference>
<dbReference type="InterPro" id="IPR038148">
    <property type="entry name" value="Tn1545/Tn916_Xis"/>
</dbReference>
<gene>
    <name evidence="2" type="ORF">SIDU_12980</name>
</gene>
<dbReference type="AlphaFoldDB" id="A0A1L5BRC7"/>
<dbReference type="KEGG" id="sinb:SIDU_12980"/>
<dbReference type="InterPro" id="IPR041657">
    <property type="entry name" value="HTH_17"/>
</dbReference>
<feature type="domain" description="Helix-turn-helix" evidence="1">
    <location>
        <begin position="7"/>
        <end position="54"/>
    </location>
</feature>
<sequence length="60" mass="6497">MNEPYLCSVSDAARMLGVGRTKLYDMIAKGEILSMQIGTRRLVKVASIRALIERLTGGAA</sequence>
<accession>A0A1L5BRC7</accession>
<dbReference type="InterPro" id="IPR010093">
    <property type="entry name" value="SinI_DNA-bd"/>
</dbReference>